<feature type="region of interest" description="Disordered" evidence="1">
    <location>
        <begin position="1"/>
        <end position="23"/>
    </location>
</feature>
<reference evidence="2 3" key="1">
    <citation type="submission" date="2014-04" db="EMBL/GenBank/DDBJ databases">
        <authorList>
            <consortium name="DOE Joint Genome Institute"/>
            <person name="Kuo A."/>
            <person name="Girlanda M."/>
            <person name="Perotto S."/>
            <person name="Kohler A."/>
            <person name="Nagy L.G."/>
            <person name="Floudas D."/>
            <person name="Copeland A."/>
            <person name="Barry K.W."/>
            <person name="Cichocki N."/>
            <person name="Veneault-Fourrey C."/>
            <person name="LaButti K."/>
            <person name="Lindquist E.A."/>
            <person name="Lipzen A."/>
            <person name="Lundell T."/>
            <person name="Morin E."/>
            <person name="Murat C."/>
            <person name="Sun H."/>
            <person name="Tunlid A."/>
            <person name="Henrissat B."/>
            <person name="Grigoriev I.V."/>
            <person name="Hibbett D.S."/>
            <person name="Martin F."/>
            <person name="Nordberg H.P."/>
            <person name="Cantor M.N."/>
            <person name="Hua S.X."/>
        </authorList>
    </citation>
    <scope>NUCLEOTIDE SEQUENCE [LARGE SCALE GENOMIC DNA]</scope>
    <source>
        <strain evidence="2 3">MUT 4182</strain>
    </source>
</reference>
<proteinExistence type="predicted"/>
<name>A0A0C3Q797_9AGAM</name>
<dbReference type="HOGENOM" id="CLU_2147717_0_0_1"/>
<organism evidence="2 3">
    <name type="scientific">Tulasnella calospora MUT 4182</name>
    <dbReference type="NCBI Taxonomy" id="1051891"/>
    <lineage>
        <taxon>Eukaryota</taxon>
        <taxon>Fungi</taxon>
        <taxon>Dikarya</taxon>
        <taxon>Basidiomycota</taxon>
        <taxon>Agaricomycotina</taxon>
        <taxon>Agaricomycetes</taxon>
        <taxon>Cantharellales</taxon>
        <taxon>Tulasnellaceae</taxon>
        <taxon>Tulasnella</taxon>
    </lineage>
</organism>
<feature type="compositionally biased region" description="Pro residues" evidence="1">
    <location>
        <begin position="1"/>
        <end position="10"/>
    </location>
</feature>
<evidence type="ECO:0000313" key="2">
    <source>
        <dbReference type="EMBL" id="KIO19851.1"/>
    </source>
</evidence>
<reference evidence="3" key="2">
    <citation type="submission" date="2015-01" db="EMBL/GenBank/DDBJ databases">
        <title>Evolutionary Origins and Diversification of the Mycorrhizal Mutualists.</title>
        <authorList>
            <consortium name="DOE Joint Genome Institute"/>
            <consortium name="Mycorrhizal Genomics Consortium"/>
            <person name="Kohler A."/>
            <person name="Kuo A."/>
            <person name="Nagy L.G."/>
            <person name="Floudas D."/>
            <person name="Copeland A."/>
            <person name="Barry K.W."/>
            <person name="Cichocki N."/>
            <person name="Veneault-Fourrey C."/>
            <person name="LaButti K."/>
            <person name="Lindquist E.A."/>
            <person name="Lipzen A."/>
            <person name="Lundell T."/>
            <person name="Morin E."/>
            <person name="Murat C."/>
            <person name="Riley R."/>
            <person name="Ohm R."/>
            <person name="Sun H."/>
            <person name="Tunlid A."/>
            <person name="Henrissat B."/>
            <person name="Grigoriev I.V."/>
            <person name="Hibbett D.S."/>
            <person name="Martin F."/>
        </authorList>
    </citation>
    <scope>NUCLEOTIDE SEQUENCE [LARGE SCALE GENOMIC DNA]</scope>
    <source>
        <strain evidence="3">MUT 4182</strain>
    </source>
</reference>
<gene>
    <name evidence="2" type="ORF">M407DRAFT_30506</name>
</gene>
<accession>A0A0C3Q797</accession>
<sequence length="112" mass="11977">MAPRLSPPPLRGRTSTTSHQQPVALFKSKGAEGFAAKDEACSRKAKALNNPQNYVRSVKSQISDDAEGLDGESSQDISHPISYLDPSALLSRSLALLEVEAETSARMQPPDG</sequence>
<dbReference type="EMBL" id="KN823200">
    <property type="protein sequence ID" value="KIO19851.1"/>
    <property type="molecule type" value="Genomic_DNA"/>
</dbReference>
<keyword evidence="3" id="KW-1185">Reference proteome</keyword>
<feature type="region of interest" description="Disordered" evidence="1">
    <location>
        <begin position="59"/>
        <end position="80"/>
    </location>
</feature>
<dbReference type="AlphaFoldDB" id="A0A0C3Q797"/>
<protein>
    <submittedName>
        <fullName evidence="2">Uncharacterized protein</fullName>
    </submittedName>
</protein>
<evidence type="ECO:0000313" key="3">
    <source>
        <dbReference type="Proteomes" id="UP000054248"/>
    </source>
</evidence>
<evidence type="ECO:0000256" key="1">
    <source>
        <dbReference type="SAM" id="MobiDB-lite"/>
    </source>
</evidence>
<dbReference type="Proteomes" id="UP000054248">
    <property type="component" value="Unassembled WGS sequence"/>
</dbReference>